<dbReference type="Pfam" id="PF04616">
    <property type="entry name" value="Glyco_hydro_43"/>
    <property type="match status" value="1"/>
</dbReference>
<feature type="site" description="Important for catalytic activity, responsible for pKa modulation of the active site Glu and correct orientation of both the proton donor and substrate" evidence="5">
    <location>
        <position position="146"/>
    </location>
</feature>
<protein>
    <recommendedName>
        <fullName evidence="7">Beta-xylosidase C-terminal Concanavalin A-like domain-containing protein</fullName>
    </recommendedName>
</protein>
<reference evidence="8 9" key="1">
    <citation type="journal article" date="2017" name="Genome Announc.">
        <title>Genome sequence of the saprophytic ascomycete Epicoccum nigrum ICMP 19927 strain isolated from New Zealand.</title>
        <authorList>
            <person name="Fokin M."/>
            <person name="Fleetwood D."/>
            <person name="Weir B.S."/>
            <person name="Villas-Boas S.G."/>
        </authorList>
    </citation>
    <scope>NUCLEOTIDE SEQUENCE [LARGE SCALE GENOMIC DNA]</scope>
    <source>
        <strain evidence="8 9">ICMP 19927</strain>
    </source>
</reference>
<gene>
    <name evidence="8" type="ORF">B5807_08992</name>
</gene>
<evidence type="ECO:0000256" key="1">
    <source>
        <dbReference type="ARBA" id="ARBA00009865"/>
    </source>
</evidence>
<feature type="active site" description="Proton acceptor" evidence="4">
    <location>
        <position position="17"/>
    </location>
</feature>
<organism evidence="8 9">
    <name type="scientific">Epicoccum nigrum</name>
    <name type="common">Soil fungus</name>
    <name type="synonym">Epicoccum purpurascens</name>
    <dbReference type="NCBI Taxonomy" id="105696"/>
    <lineage>
        <taxon>Eukaryota</taxon>
        <taxon>Fungi</taxon>
        <taxon>Dikarya</taxon>
        <taxon>Ascomycota</taxon>
        <taxon>Pezizomycotina</taxon>
        <taxon>Dothideomycetes</taxon>
        <taxon>Pleosporomycetidae</taxon>
        <taxon>Pleosporales</taxon>
        <taxon>Pleosporineae</taxon>
        <taxon>Didymellaceae</taxon>
        <taxon>Epicoccum</taxon>
    </lineage>
</organism>
<dbReference type="SUPFAM" id="SSF49899">
    <property type="entry name" value="Concanavalin A-like lectins/glucanases"/>
    <property type="match status" value="1"/>
</dbReference>
<dbReference type="InterPro" id="IPR006710">
    <property type="entry name" value="Glyco_hydro_43"/>
</dbReference>
<sequence>MSSTAPINPIIPGFAPDPSLVLVDDTYYLVNSTFHLFPGLPIYTSKDLVHWTQICNAINRPSQLSLSKSSTKINFFEDGDHMFATGGLYAPTIRHHNGTFYVVCTNVIRDDTDGSGYGLQNFIVSTTDITAGKWSEPVFFDFDGIDTSLYFAADGKVWICGSKSPGPMTRVMLFEIDMATGAKLSEEKELWSGTGGIYPEGPHVYLKNGFYYLLISEGGTYEGHSVTMARSRDILGPYEASPLNPILTAAGTDEYVQCTGHCEAFEDRDGEWWGVCLAIRKGAEKLYGLGRETFLVKGRWTEDGWLKFDRAKMQVNVPGVQAEDEKRLTAARDVDLLYIRDPKLARYSLSSGSDTYELTASPHDLDAPDASPTFIGKRQRRIEGASSAVLATTSSPAKAGLAVYKDEHRFLRLFHTASPAHNHKVVLQTVNKAKQINRSVEHQLDHTPNNLQFTFSYTEHEYRASIVVDGGEVVELGRVDAVELSGKDFVGPVVGVFAVGEGEGEKVRFGGFMVDDAGGL</sequence>
<evidence type="ECO:0000256" key="6">
    <source>
        <dbReference type="RuleBase" id="RU361187"/>
    </source>
</evidence>
<evidence type="ECO:0000313" key="8">
    <source>
        <dbReference type="EMBL" id="OSS46878.1"/>
    </source>
</evidence>
<name>A0A1Y2LV53_EPING</name>
<dbReference type="Proteomes" id="UP000193240">
    <property type="component" value="Unassembled WGS sequence"/>
</dbReference>
<feature type="domain" description="Beta-xylosidase C-terminal Concanavalin A-like" evidence="7">
    <location>
        <begin position="335"/>
        <end position="506"/>
    </location>
</feature>
<evidence type="ECO:0000256" key="5">
    <source>
        <dbReference type="PIRSR" id="PIRSR606710-2"/>
    </source>
</evidence>
<dbReference type="CDD" id="cd18617">
    <property type="entry name" value="GH43_XynB-like"/>
    <property type="match status" value="1"/>
</dbReference>
<comment type="similarity">
    <text evidence="1 6">Belongs to the glycosyl hydrolase 43 family.</text>
</comment>
<feature type="active site" description="Proton donor" evidence="4">
    <location>
        <position position="200"/>
    </location>
</feature>
<dbReference type="EMBL" id="KZ107850">
    <property type="protein sequence ID" value="OSS46878.1"/>
    <property type="molecule type" value="Genomic_DNA"/>
</dbReference>
<dbReference type="OMA" id="GHQINIA"/>
<evidence type="ECO:0000313" key="9">
    <source>
        <dbReference type="Proteomes" id="UP000193240"/>
    </source>
</evidence>
<dbReference type="AlphaFoldDB" id="A0A1Y2LV53"/>
<dbReference type="PANTHER" id="PTHR42812">
    <property type="entry name" value="BETA-XYLOSIDASE"/>
    <property type="match status" value="1"/>
</dbReference>
<evidence type="ECO:0000259" key="7">
    <source>
        <dbReference type="Pfam" id="PF17851"/>
    </source>
</evidence>
<dbReference type="InterPro" id="IPR013320">
    <property type="entry name" value="ConA-like_dom_sf"/>
</dbReference>
<evidence type="ECO:0000256" key="2">
    <source>
        <dbReference type="ARBA" id="ARBA00022801"/>
    </source>
</evidence>
<dbReference type="InterPro" id="IPR041542">
    <property type="entry name" value="GH43_C2"/>
</dbReference>
<dbReference type="Gene3D" id="2.115.10.20">
    <property type="entry name" value="Glycosyl hydrolase domain, family 43"/>
    <property type="match status" value="1"/>
</dbReference>
<keyword evidence="9" id="KW-1185">Reference proteome</keyword>
<dbReference type="SUPFAM" id="SSF75005">
    <property type="entry name" value="Arabinanase/levansucrase/invertase"/>
    <property type="match status" value="1"/>
</dbReference>
<dbReference type="InterPro" id="IPR051795">
    <property type="entry name" value="Glycosyl_Hydrlase_43"/>
</dbReference>
<dbReference type="GO" id="GO:0005975">
    <property type="term" value="P:carbohydrate metabolic process"/>
    <property type="evidence" value="ECO:0007669"/>
    <property type="project" value="InterPro"/>
</dbReference>
<dbReference type="InterPro" id="IPR023296">
    <property type="entry name" value="Glyco_hydro_beta-prop_sf"/>
</dbReference>
<keyword evidence="3 6" id="KW-0326">Glycosidase</keyword>
<evidence type="ECO:0000256" key="4">
    <source>
        <dbReference type="PIRSR" id="PIRSR606710-1"/>
    </source>
</evidence>
<keyword evidence="2 6" id="KW-0378">Hydrolase</keyword>
<dbReference type="PANTHER" id="PTHR42812:SF12">
    <property type="entry name" value="BETA-XYLOSIDASE-RELATED"/>
    <property type="match status" value="1"/>
</dbReference>
<dbReference type="Gene3D" id="2.60.120.200">
    <property type="match status" value="1"/>
</dbReference>
<proteinExistence type="inferred from homology"/>
<dbReference type="GO" id="GO:0004553">
    <property type="term" value="F:hydrolase activity, hydrolyzing O-glycosyl compounds"/>
    <property type="evidence" value="ECO:0007669"/>
    <property type="project" value="InterPro"/>
</dbReference>
<dbReference type="Pfam" id="PF17851">
    <property type="entry name" value="GH43_C2"/>
    <property type="match status" value="1"/>
</dbReference>
<dbReference type="STRING" id="105696.A0A1Y2LV53"/>
<accession>A0A1Y2LV53</accession>
<dbReference type="InParanoid" id="A0A1Y2LV53"/>
<evidence type="ECO:0000256" key="3">
    <source>
        <dbReference type="ARBA" id="ARBA00023295"/>
    </source>
</evidence>